<evidence type="ECO:0000256" key="1">
    <source>
        <dbReference type="SAM" id="Phobius"/>
    </source>
</evidence>
<reference evidence="2 3" key="1">
    <citation type="submission" date="2023-10" db="EMBL/GenBank/DDBJ databases">
        <title>Hymenobacter endophyticus sp. nov., an isolate from the leaf tissues of wheat.</title>
        <authorList>
            <person name="Dai Y."/>
        </authorList>
    </citation>
    <scope>NUCLEOTIDE SEQUENCE [LARGE SCALE GENOMIC DNA]</scope>
    <source>
        <strain evidence="2 3">ZK17L-C2</strain>
    </source>
</reference>
<proteinExistence type="predicted"/>
<keyword evidence="3" id="KW-1185">Reference proteome</keyword>
<dbReference type="RefSeq" id="WP_315997719.1">
    <property type="nucleotide sequence ID" value="NZ_JAWDJT010000003.1"/>
</dbReference>
<organism evidence="2 3">
    <name type="scientific">Hymenobacter endophyticus</name>
    <dbReference type="NCBI Taxonomy" id="3076335"/>
    <lineage>
        <taxon>Bacteria</taxon>
        <taxon>Pseudomonadati</taxon>
        <taxon>Bacteroidota</taxon>
        <taxon>Cytophagia</taxon>
        <taxon>Cytophagales</taxon>
        <taxon>Hymenobacteraceae</taxon>
        <taxon>Hymenobacter</taxon>
    </lineage>
</organism>
<sequence>MHAQRQQQRRKRYTKQQQAAARARLPWVLVKIGLLVLLLLAGSGLLWYRASQPLASLARADGVVSWVEVRRSTARYRPYILKFATHPQDRIWEVYLGQSEELAAYYTAQLHVGDSVQVYYNEDAAKGSPLVYQLEKAGQVLLSAGSVQSENKVGAVGFGLLGLLTLVLAWSSPPLRMAIKSYFRSSAT</sequence>
<comment type="caution">
    <text evidence="2">The sequence shown here is derived from an EMBL/GenBank/DDBJ whole genome shotgun (WGS) entry which is preliminary data.</text>
</comment>
<keyword evidence="1" id="KW-1133">Transmembrane helix</keyword>
<feature type="transmembrane region" description="Helical" evidence="1">
    <location>
        <begin position="25"/>
        <end position="48"/>
    </location>
</feature>
<name>A0ABU3TFW2_9BACT</name>
<protein>
    <submittedName>
        <fullName evidence="2">DUF3592 domain-containing protein</fullName>
    </submittedName>
</protein>
<gene>
    <name evidence="2" type="ORF">ROI90_07525</name>
</gene>
<keyword evidence="1" id="KW-0472">Membrane</keyword>
<evidence type="ECO:0000313" key="3">
    <source>
        <dbReference type="Proteomes" id="UP001250698"/>
    </source>
</evidence>
<evidence type="ECO:0000313" key="2">
    <source>
        <dbReference type="EMBL" id="MDU0370238.1"/>
    </source>
</evidence>
<dbReference type="EMBL" id="JAWDJT010000003">
    <property type="protein sequence ID" value="MDU0370238.1"/>
    <property type="molecule type" value="Genomic_DNA"/>
</dbReference>
<keyword evidence="1" id="KW-0812">Transmembrane</keyword>
<dbReference type="Proteomes" id="UP001250698">
    <property type="component" value="Unassembled WGS sequence"/>
</dbReference>
<feature type="transmembrane region" description="Helical" evidence="1">
    <location>
        <begin position="153"/>
        <end position="171"/>
    </location>
</feature>
<accession>A0ABU3TFW2</accession>